<accession>W2TWJ9</accession>
<organism evidence="1 2">
    <name type="scientific">Necator americanus</name>
    <name type="common">Human hookworm</name>
    <dbReference type="NCBI Taxonomy" id="51031"/>
    <lineage>
        <taxon>Eukaryota</taxon>
        <taxon>Metazoa</taxon>
        <taxon>Ecdysozoa</taxon>
        <taxon>Nematoda</taxon>
        <taxon>Chromadorea</taxon>
        <taxon>Rhabditida</taxon>
        <taxon>Rhabditina</taxon>
        <taxon>Rhabditomorpha</taxon>
        <taxon>Strongyloidea</taxon>
        <taxon>Ancylostomatidae</taxon>
        <taxon>Bunostominae</taxon>
        <taxon>Necator</taxon>
    </lineage>
</organism>
<gene>
    <name evidence="1" type="ORF">NECAME_06389</name>
</gene>
<dbReference type="OrthoDB" id="5863270at2759"/>
<sequence>MNVREWTSSNSQINATLQPLEHAPVDRITKLLGLTWNIVADTLSNRVPFLQHQMDHLTKRSVLKIIASIYDSLGFIAPVTVVAKMFLQSLWKKQLQCYERLPEDKQKKMDQYYILLDSTWAKTTSSLPVYVQNHVKDIKKNAPNAMLRYVPTNYNPADLSSRGNTILELLVIPYGATDLSFFNLPKSNGRKIKVTIRQHWTTLAVTHAVTHPTYEAPTPIIHS</sequence>
<dbReference type="AlphaFoldDB" id="W2TWJ9"/>
<dbReference type="Pfam" id="PF05380">
    <property type="entry name" value="Peptidase_A17"/>
    <property type="match status" value="1"/>
</dbReference>
<keyword evidence="2" id="KW-1185">Reference proteome</keyword>
<dbReference type="KEGG" id="nai:NECAME_06389"/>
<dbReference type="EMBL" id="KI657725">
    <property type="protein sequence ID" value="ETN85436.1"/>
    <property type="molecule type" value="Genomic_DNA"/>
</dbReference>
<dbReference type="PANTHER" id="PTHR47331">
    <property type="entry name" value="PHD-TYPE DOMAIN-CONTAINING PROTEIN"/>
    <property type="match status" value="1"/>
</dbReference>
<name>W2TWJ9_NECAM</name>
<dbReference type="Proteomes" id="UP000053676">
    <property type="component" value="Unassembled WGS sequence"/>
</dbReference>
<dbReference type="InterPro" id="IPR008042">
    <property type="entry name" value="Retrotrans_Pao"/>
</dbReference>
<protein>
    <submittedName>
        <fullName evidence="1">Uncharacterized protein</fullName>
    </submittedName>
</protein>
<reference evidence="2" key="1">
    <citation type="journal article" date="2014" name="Nat. Genet.">
        <title>Genome of the human hookworm Necator americanus.</title>
        <authorList>
            <person name="Tang Y.T."/>
            <person name="Gao X."/>
            <person name="Rosa B.A."/>
            <person name="Abubucker S."/>
            <person name="Hallsworth-Pepin K."/>
            <person name="Martin J."/>
            <person name="Tyagi R."/>
            <person name="Heizer E."/>
            <person name="Zhang X."/>
            <person name="Bhonagiri-Palsikar V."/>
            <person name="Minx P."/>
            <person name="Warren W.C."/>
            <person name="Wang Q."/>
            <person name="Zhan B."/>
            <person name="Hotez P.J."/>
            <person name="Sternberg P.W."/>
            <person name="Dougall A."/>
            <person name="Gaze S.T."/>
            <person name="Mulvenna J."/>
            <person name="Sotillo J."/>
            <person name="Ranganathan S."/>
            <person name="Rabelo E.M."/>
            <person name="Wilson R.K."/>
            <person name="Felgner P.L."/>
            <person name="Bethony J."/>
            <person name="Hawdon J.M."/>
            <person name="Gasser R.B."/>
            <person name="Loukas A."/>
            <person name="Mitreva M."/>
        </authorList>
    </citation>
    <scope>NUCLEOTIDE SEQUENCE [LARGE SCALE GENOMIC DNA]</scope>
</reference>
<evidence type="ECO:0000313" key="2">
    <source>
        <dbReference type="Proteomes" id="UP000053676"/>
    </source>
</evidence>
<proteinExistence type="predicted"/>
<evidence type="ECO:0000313" key="1">
    <source>
        <dbReference type="EMBL" id="ETN85436.1"/>
    </source>
</evidence>